<evidence type="ECO:0000256" key="2">
    <source>
        <dbReference type="SAM" id="SignalP"/>
    </source>
</evidence>
<sequence length="248" mass="27308">MLRLVLLMALLWPGTAMAVVMSAKEITPNTDEIYNSAFWFRIDLEDDRPRGPYSESVFFSMGGAHWKVAGTVTFSGDASAAGSETMSFSSIGYTHLTHPHPSEAISGYASLPRTFTASDYLNYRLDMNGNRVPKLDGKRIRVWLFNVEEPHIAAPGEGMGQGHDDTFKGKFGTTVGTHFIRPDNDVFTIFKRVDIRFESVHPAPVPPAALALGSALAGLVGLGWMRRRQKPDARRGGAKNKRQAIWPA</sequence>
<accession>A0ABV3L8D4</accession>
<protein>
    <recommendedName>
        <fullName evidence="5">PEP-CTERM sorting domain-containing protein</fullName>
    </recommendedName>
</protein>
<evidence type="ECO:0000313" key="3">
    <source>
        <dbReference type="EMBL" id="MEV8467836.1"/>
    </source>
</evidence>
<keyword evidence="1" id="KW-0812">Transmembrane</keyword>
<evidence type="ECO:0000256" key="1">
    <source>
        <dbReference type="SAM" id="Phobius"/>
    </source>
</evidence>
<name>A0ABV3L8D4_9RHOB</name>
<keyword evidence="1" id="KW-1133">Transmembrane helix</keyword>
<proteinExistence type="predicted"/>
<evidence type="ECO:0008006" key="5">
    <source>
        <dbReference type="Google" id="ProtNLM"/>
    </source>
</evidence>
<keyword evidence="4" id="KW-1185">Reference proteome</keyword>
<feature type="signal peptide" evidence="2">
    <location>
        <begin position="1"/>
        <end position="18"/>
    </location>
</feature>
<dbReference type="RefSeq" id="WP_366193721.1">
    <property type="nucleotide sequence ID" value="NZ_JBFBVU010000018.1"/>
</dbReference>
<keyword evidence="1" id="KW-0472">Membrane</keyword>
<organism evidence="3 4">
    <name type="scientific">Meridianimarinicoccus marinus</name>
    <dbReference type="NCBI Taxonomy" id="3231483"/>
    <lineage>
        <taxon>Bacteria</taxon>
        <taxon>Pseudomonadati</taxon>
        <taxon>Pseudomonadota</taxon>
        <taxon>Alphaproteobacteria</taxon>
        <taxon>Rhodobacterales</taxon>
        <taxon>Paracoccaceae</taxon>
        <taxon>Meridianimarinicoccus</taxon>
    </lineage>
</organism>
<reference evidence="3 4" key="1">
    <citation type="submission" date="2024-07" db="EMBL/GenBank/DDBJ databases">
        <authorList>
            <person name="Kang M."/>
        </authorList>
    </citation>
    <scope>NUCLEOTIDE SEQUENCE [LARGE SCALE GENOMIC DNA]</scope>
    <source>
        <strain evidence="3 4">DFM31</strain>
    </source>
</reference>
<keyword evidence="2" id="KW-0732">Signal</keyword>
<evidence type="ECO:0000313" key="4">
    <source>
        <dbReference type="Proteomes" id="UP001553161"/>
    </source>
</evidence>
<feature type="transmembrane region" description="Helical" evidence="1">
    <location>
        <begin position="205"/>
        <end position="225"/>
    </location>
</feature>
<dbReference type="Proteomes" id="UP001553161">
    <property type="component" value="Unassembled WGS sequence"/>
</dbReference>
<comment type="caution">
    <text evidence="3">The sequence shown here is derived from an EMBL/GenBank/DDBJ whole genome shotgun (WGS) entry which is preliminary data.</text>
</comment>
<gene>
    <name evidence="3" type="ORF">AB0T83_13730</name>
</gene>
<feature type="chain" id="PRO_5045217778" description="PEP-CTERM sorting domain-containing protein" evidence="2">
    <location>
        <begin position="19"/>
        <end position="248"/>
    </location>
</feature>
<dbReference type="EMBL" id="JBFBVU010000018">
    <property type="protein sequence ID" value="MEV8467836.1"/>
    <property type="molecule type" value="Genomic_DNA"/>
</dbReference>